<keyword evidence="1" id="KW-0804">Transcription</keyword>
<proteinExistence type="predicted"/>
<dbReference type="RefSeq" id="WP_160332703.1">
    <property type="nucleotide sequence ID" value="NZ_WSRS01000030.1"/>
</dbReference>
<evidence type="ECO:0000313" key="1">
    <source>
        <dbReference type="EMBL" id="MVX58892.1"/>
    </source>
</evidence>
<sequence>MESNWSYFRKQWLMILGFLLMTFFLFFLGLLFGYSVLGEGKQPLDILSPTTWKELMDKLH</sequence>
<comment type="caution">
    <text evidence="1">The sequence shown here is derived from an EMBL/GenBank/DDBJ whole genome shotgun (WGS) entry which is preliminary data.</text>
</comment>
<evidence type="ECO:0000313" key="2">
    <source>
        <dbReference type="Proteomes" id="UP000461595"/>
    </source>
</evidence>
<accession>A0A7X3G8G9</accession>
<dbReference type="EMBL" id="WSRS01000030">
    <property type="protein sequence ID" value="MVX58892.1"/>
    <property type="molecule type" value="Genomic_DNA"/>
</dbReference>
<keyword evidence="1" id="KW-0240">DNA-directed RNA polymerase</keyword>
<organism evidence="1 2">
    <name type="scientific">Streptococcus danieliae</name>
    <dbReference type="NCBI Taxonomy" id="747656"/>
    <lineage>
        <taxon>Bacteria</taxon>
        <taxon>Bacillati</taxon>
        <taxon>Bacillota</taxon>
        <taxon>Bacilli</taxon>
        <taxon>Lactobacillales</taxon>
        <taxon>Streptococcaceae</taxon>
        <taxon>Streptococcus</taxon>
    </lineage>
</organism>
<reference evidence="1 2" key="1">
    <citation type="submission" date="2019-12" db="EMBL/GenBank/DDBJ databases">
        <title>Microbes associate with the intestines of laboratory mice.</title>
        <authorList>
            <person name="Navarre W."/>
            <person name="Wong E."/>
        </authorList>
    </citation>
    <scope>NUCLEOTIDE SEQUENCE [LARGE SCALE GENOMIC DNA]</scope>
    <source>
        <strain evidence="1 2">NM51_B2-22</strain>
    </source>
</reference>
<dbReference type="Pfam" id="PF11772">
    <property type="entry name" value="EpuA"/>
    <property type="match status" value="1"/>
</dbReference>
<protein>
    <submittedName>
        <fullName evidence="1">DNA-directed RNA polymerase subunit beta</fullName>
    </submittedName>
</protein>
<name>A0A7X3G8G9_9STRE</name>
<dbReference type="Proteomes" id="UP000461595">
    <property type="component" value="Unassembled WGS sequence"/>
</dbReference>
<dbReference type="AlphaFoldDB" id="A0A7X3G8G9"/>
<dbReference type="InterPro" id="IPR024596">
    <property type="entry name" value="RNApol_su_b/EpuA"/>
</dbReference>
<dbReference type="GO" id="GO:0000428">
    <property type="term" value="C:DNA-directed RNA polymerase complex"/>
    <property type="evidence" value="ECO:0007669"/>
    <property type="project" value="UniProtKB-KW"/>
</dbReference>
<gene>
    <name evidence="1" type="ORF">E5983_04415</name>
</gene>